<dbReference type="PANTHER" id="PTHR15000:SF1">
    <property type="entry name" value="ERYTHROID DIFFERENTIATION-RELATED FACTOR 1"/>
    <property type="match status" value="1"/>
</dbReference>
<feature type="region of interest" description="Disordered" evidence="1">
    <location>
        <begin position="1"/>
        <end position="22"/>
    </location>
</feature>
<feature type="non-terminal residue" evidence="3">
    <location>
        <position position="98"/>
    </location>
</feature>
<evidence type="ECO:0000313" key="4">
    <source>
        <dbReference type="Proteomes" id="UP000663844"/>
    </source>
</evidence>
<evidence type="ECO:0000256" key="1">
    <source>
        <dbReference type="SAM" id="MobiDB-lite"/>
    </source>
</evidence>
<organism evidence="3 4">
    <name type="scientific">Adineta steineri</name>
    <dbReference type="NCBI Taxonomy" id="433720"/>
    <lineage>
        <taxon>Eukaryota</taxon>
        <taxon>Metazoa</taxon>
        <taxon>Spiralia</taxon>
        <taxon>Gnathifera</taxon>
        <taxon>Rotifera</taxon>
        <taxon>Eurotatoria</taxon>
        <taxon>Bdelloidea</taxon>
        <taxon>Adinetida</taxon>
        <taxon>Adinetidae</taxon>
        <taxon>Adineta</taxon>
    </lineage>
</organism>
<dbReference type="AlphaFoldDB" id="A0A818SN33"/>
<comment type="caution">
    <text evidence="3">The sequence shown here is derived from an EMBL/GenBank/DDBJ whole genome shotgun (WGS) entry which is preliminary data.</text>
</comment>
<proteinExistence type="predicted"/>
<protein>
    <recommendedName>
        <fullName evidence="2">EDRF1 N-terminal domain-containing protein</fullName>
    </recommendedName>
</protein>
<accession>A0A818SN33</accession>
<evidence type="ECO:0000313" key="3">
    <source>
        <dbReference type="EMBL" id="CAF3668055.1"/>
    </source>
</evidence>
<dbReference type="GO" id="GO:0045893">
    <property type="term" value="P:positive regulation of DNA-templated transcription"/>
    <property type="evidence" value="ECO:0007669"/>
    <property type="project" value="TreeGrafter"/>
</dbReference>
<dbReference type="PANTHER" id="PTHR15000">
    <property type="entry name" value="ERYTHROID DIFFERENTIATION-RELATED FACTOR 1"/>
    <property type="match status" value="1"/>
</dbReference>
<name>A0A818SN33_9BILA</name>
<dbReference type="Pfam" id="PF23788">
    <property type="entry name" value="EDRF1_N"/>
    <property type="match status" value="1"/>
</dbReference>
<dbReference type="InterPro" id="IPR056582">
    <property type="entry name" value="EDRF1_N"/>
</dbReference>
<feature type="domain" description="EDRF1 N-terminal" evidence="2">
    <location>
        <begin position="18"/>
        <end position="98"/>
    </location>
</feature>
<reference evidence="3" key="1">
    <citation type="submission" date="2021-02" db="EMBL/GenBank/DDBJ databases">
        <authorList>
            <person name="Nowell W R."/>
        </authorList>
    </citation>
    <scope>NUCLEOTIDE SEQUENCE</scope>
</reference>
<feature type="non-terminal residue" evidence="3">
    <location>
        <position position="1"/>
    </location>
</feature>
<sequence length="98" mass="10975">MADSSTPPSSSSSLVSVNSSSSFPFFKCNFLDKDTDLNEIPVWNNDIRILLSYWLQQRANHDDIFGSFRSANAHIDSLGEVDVISDAEHIKKLLKVPF</sequence>
<gene>
    <name evidence="3" type="ORF">OXD698_LOCUS10049</name>
</gene>
<evidence type="ECO:0000259" key="2">
    <source>
        <dbReference type="Pfam" id="PF23788"/>
    </source>
</evidence>
<dbReference type="Proteomes" id="UP000663844">
    <property type="component" value="Unassembled WGS sequence"/>
</dbReference>
<dbReference type="EMBL" id="CAJOAZ010000523">
    <property type="protein sequence ID" value="CAF3668055.1"/>
    <property type="molecule type" value="Genomic_DNA"/>
</dbReference>